<feature type="signal peptide" evidence="2">
    <location>
        <begin position="1"/>
        <end position="19"/>
    </location>
</feature>
<gene>
    <name evidence="4" type="ORF">PsYK624_151380</name>
</gene>
<dbReference type="InterPro" id="IPR029476">
    <property type="entry name" value="DNase_NucA_NucB"/>
</dbReference>
<evidence type="ECO:0000256" key="2">
    <source>
        <dbReference type="SAM" id="SignalP"/>
    </source>
</evidence>
<name>A0A9P3GNZ3_9APHY</name>
<evidence type="ECO:0000313" key="4">
    <source>
        <dbReference type="EMBL" id="GJE98902.1"/>
    </source>
</evidence>
<protein>
    <recommendedName>
        <fullName evidence="3">Deoxyribonuclease NucA/NucB domain-containing protein</fullName>
    </recommendedName>
</protein>
<evidence type="ECO:0000313" key="5">
    <source>
        <dbReference type="Proteomes" id="UP000703269"/>
    </source>
</evidence>
<keyword evidence="5" id="KW-1185">Reference proteome</keyword>
<evidence type="ECO:0000256" key="1">
    <source>
        <dbReference type="SAM" id="MobiDB-lite"/>
    </source>
</evidence>
<dbReference type="EMBL" id="BPQB01000096">
    <property type="protein sequence ID" value="GJE98902.1"/>
    <property type="molecule type" value="Genomic_DNA"/>
</dbReference>
<accession>A0A9P3GNZ3</accession>
<dbReference type="AlphaFoldDB" id="A0A9P3GNZ3"/>
<comment type="caution">
    <text evidence="4">The sequence shown here is derived from an EMBL/GenBank/DDBJ whole genome shotgun (WGS) entry which is preliminary data.</text>
</comment>
<sequence>MRTSTLLTALSALLTLTHASPSWRARTAYGETECAGADCAYTPPEYPPAQAVLDPAIDAWGGDGDDPDGDDGETDKDDLAPCKKLPPGVYYPDTVRARNVTANAAPEYHIDCLKHPNVCENWCYFVYCKSGGAGHAWTTHVNREDKRSMRAANACGQSPNKCSVNARGTGNAGDAQWPAYPNQQYDCDEQPKASNKEGGKYAATRCMTRRENRGEGCAWGQFLKKEKLKQNDEVTIVLDLAPPWGLCAGLHGQTTVCPVPATPQALVDTNVRQQ</sequence>
<organism evidence="4 5">
    <name type="scientific">Phanerochaete sordida</name>
    <dbReference type="NCBI Taxonomy" id="48140"/>
    <lineage>
        <taxon>Eukaryota</taxon>
        <taxon>Fungi</taxon>
        <taxon>Dikarya</taxon>
        <taxon>Basidiomycota</taxon>
        <taxon>Agaricomycotina</taxon>
        <taxon>Agaricomycetes</taxon>
        <taxon>Polyporales</taxon>
        <taxon>Phanerochaetaceae</taxon>
        <taxon>Phanerochaete</taxon>
    </lineage>
</organism>
<reference evidence="4 5" key="1">
    <citation type="submission" date="2021-08" db="EMBL/GenBank/DDBJ databases">
        <title>Draft Genome Sequence of Phanerochaete sordida strain YK-624.</title>
        <authorList>
            <person name="Mori T."/>
            <person name="Dohra H."/>
            <person name="Suzuki T."/>
            <person name="Kawagishi H."/>
            <person name="Hirai H."/>
        </authorList>
    </citation>
    <scope>NUCLEOTIDE SEQUENCE [LARGE SCALE GENOMIC DNA]</scope>
    <source>
        <strain evidence="4 5">YK-624</strain>
    </source>
</reference>
<proteinExistence type="predicted"/>
<dbReference type="Pfam" id="PF14040">
    <property type="entry name" value="DNase_NucA_NucB"/>
    <property type="match status" value="1"/>
</dbReference>
<feature type="chain" id="PRO_5040121674" description="Deoxyribonuclease NucA/NucB domain-containing protein" evidence="2">
    <location>
        <begin position="20"/>
        <end position="274"/>
    </location>
</feature>
<dbReference type="OrthoDB" id="3043328at2759"/>
<dbReference type="Proteomes" id="UP000703269">
    <property type="component" value="Unassembled WGS sequence"/>
</dbReference>
<feature type="compositionally biased region" description="Acidic residues" evidence="1">
    <location>
        <begin position="63"/>
        <end position="76"/>
    </location>
</feature>
<feature type="domain" description="Deoxyribonuclease NucA/NucB" evidence="3">
    <location>
        <begin position="123"/>
        <end position="237"/>
    </location>
</feature>
<evidence type="ECO:0000259" key="3">
    <source>
        <dbReference type="Pfam" id="PF14040"/>
    </source>
</evidence>
<keyword evidence="2" id="KW-0732">Signal</keyword>
<feature type="region of interest" description="Disordered" evidence="1">
    <location>
        <begin position="55"/>
        <end position="79"/>
    </location>
</feature>